<gene>
    <name evidence="1" type="ORF">ACHAW5_000575</name>
</gene>
<comment type="caution">
    <text evidence="1">The sequence shown here is derived from an EMBL/GenBank/DDBJ whole genome shotgun (WGS) entry which is preliminary data.</text>
</comment>
<proteinExistence type="predicted"/>
<organism evidence="1 2">
    <name type="scientific">Stephanodiscus triporus</name>
    <dbReference type="NCBI Taxonomy" id="2934178"/>
    <lineage>
        <taxon>Eukaryota</taxon>
        <taxon>Sar</taxon>
        <taxon>Stramenopiles</taxon>
        <taxon>Ochrophyta</taxon>
        <taxon>Bacillariophyta</taxon>
        <taxon>Coscinodiscophyceae</taxon>
        <taxon>Thalassiosirophycidae</taxon>
        <taxon>Stephanodiscales</taxon>
        <taxon>Stephanodiscaceae</taxon>
        <taxon>Stephanodiscus</taxon>
    </lineage>
</organism>
<dbReference type="Proteomes" id="UP001530315">
    <property type="component" value="Unassembled WGS sequence"/>
</dbReference>
<evidence type="ECO:0000313" key="2">
    <source>
        <dbReference type="Proteomes" id="UP001530315"/>
    </source>
</evidence>
<name>A0ABD3QLQ9_9STRA</name>
<evidence type="ECO:0000313" key="1">
    <source>
        <dbReference type="EMBL" id="KAL3798585.1"/>
    </source>
</evidence>
<keyword evidence="2" id="KW-1185">Reference proteome</keyword>
<sequence length="86" mass="9668">MPPPVSQRQRVILIDKEWASTLIGLPMQVPNSWCNGYKQDDKTLNAGTIVGVYFDAPQSNNFQFECAGEIYAMQYDAVYLYADPSS</sequence>
<dbReference type="EMBL" id="JALLAZ020000292">
    <property type="protein sequence ID" value="KAL3798585.1"/>
    <property type="molecule type" value="Genomic_DNA"/>
</dbReference>
<accession>A0ABD3QLQ9</accession>
<protein>
    <submittedName>
        <fullName evidence="1">Uncharacterized protein</fullName>
    </submittedName>
</protein>
<dbReference type="AlphaFoldDB" id="A0ABD3QLQ9"/>
<reference evidence="1 2" key="1">
    <citation type="submission" date="2024-10" db="EMBL/GenBank/DDBJ databases">
        <title>Updated reference genomes for cyclostephanoid diatoms.</title>
        <authorList>
            <person name="Roberts W.R."/>
            <person name="Alverson A.J."/>
        </authorList>
    </citation>
    <scope>NUCLEOTIDE SEQUENCE [LARGE SCALE GENOMIC DNA]</scope>
    <source>
        <strain evidence="1 2">AJA276-08</strain>
    </source>
</reference>